<evidence type="ECO:0000313" key="7">
    <source>
        <dbReference type="Proteomes" id="UP001152321"/>
    </source>
</evidence>
<keyword evidence="2 4" id="KW-0238">DNA-binding</keyword>
<evidence type="ECO:0000259" key="5">
    <source>
        <dbReference type="PROSITE" id="PS50977"/>
    </source>
</evidence>
<dbReference type="InterPro" id="IPR050109">
    <property type="entry name" value="HTH-type_TetR-like_transc_reg"/>
</dbReference>
<comment type="caution">
    <text evidence="6">The sequence shown here is derived from an EMBL/GenBank/DDBJ whole genome shotgun (WGS) entry which is preliminary data.</text>
</comment>
<dbReference type="EMBL" id="JANRMI010000007">
    <property type="protein sequence ID" value="MDG0818261.1"/>
    <property type="molecule type" value="Genomic_DNA"/>
</dbReference>
<dbReference type="PANTHER" id="PTHR30055">
    <property type="entry name" value="HTH-TYPE TRANSCRIPTIONAL REGULATOR RUTR"/>
    <property type="match status" value="1"/>
</dbReference>
<dbReference type="PROSITE" id="PS50977">
    <property type="entry name" value="HTH_TETR_2"/>
    <property type="match status" value="1"/>
</dbReference>
<sequence>MEHKSRLESIISLYREGAVNSKGDRRVLQIIEVAVELIARDGYAALDFADLAKKCKITRPLIHHYFAKKEQLFSSLVQYVGIEHQKYIIAALSKNEKSGRSLLRAYLRSNMTWPKERRSHSRVWMHYLALSASQNEARRENTLSVDHGAQRIWEILQIGARNNEWASEKLLEKARTLQIVLSGAVISLITEERTDEEAQFLLQIVLGQAELILGTKIE</sequence>
<proteinExistence type="predicted"/>
<gene>
    <name evidence="6" type="ORF">NWE73_17905</name>
</gene>
<dbReference type="InterPro" id="IPR036271">
    <property type="entry name" value="Tet_transcr_reg_TetR-rel_C_sf"/>
</dbReference>
<feature type="DNA-binding region" description="H-T-H motif" evidence="4">
    <location>
        <begin position="47"/>
        <end position="66"/>
    </location>
</feature>
<evidence type="ECO:0000256" key="2">
    <source>
        <dbReference type="ARBA" id="ARBA00023125"/>
    </source>
</evidence>
<evidence type="ECO:0000256" key="3">
    <source>
        <dbReference type="ARBA" id="ARBA00023163"/>
    </source>
</evidence>
<keyword evidence="3" id="KW-0804">Transcription</keyword>
<dbReference type="Pfam" id="PF00440">
    <property type="entry name" value="TetR_N"/>
    <property type="match status" value="1"/>
</dbReference>
<reference evidence="6" key="1">
    <citation type="submission" date="2022-08" db="EMBL/GenBank/DDBJ databases">
        <title>Novel Bdellovibrio Species Isolated from Svalbard: Designation Bdellovibrio svalbardensis.</title>
        <authorList>
            <person name="Mitchell R.J."/>
            <person name="Choi S.Y."/>
        </authorList>
    </citation>
    <scope>NUCLEOTIDE SEQUENCE</scope>
    <source>
        <strain evidence="6">PAP01</strain>
    </source>
</reference>
<accession>A0ABT6DN05</accession>
<dbReference type="PANTHER" id="PTHR30055:SF234">
    <property type="entry name" value="HTH-TYPE TRANSCRIPTIONAL REGULATOR BETI"/>
    <property type="match status" value="1"/>
</dbReference>
<dbReference type="Proteomes" id="UP001152321">
    <property type="component" value="Unassembled WGS sequence"/>
</dbReference>
<dbReference type="InterPro" id="IPR009057">
    <property type="entry name" value="Homeodomain-like_sf"/>
</dbReference>
<protein>
    <submittedName>
        <fullName evidence="6">TetR/AcrR family transcriptional regulator</fullName>
    </submittedName>
</protein>
<dbReference type="PRINTS" id="PR00455">
    <property type="entry name" value="HTHTETR"/>
</dbReference>
<dbReference type="SUPFAM" id="SSF48498">
    <property type="entry name" value="Tetracyclin repressor-like, C-terminal domain"/>
    <property type="match status" value="1"/>
</dbReference>
<dbReference type="SUPFAM" id="SSF46689">
    <property type="entry name" value="Homeodomain-like"/>
    <property type="match status" value="1"/>
</dbReference>
<dbReference type="InterPro" id="IPR001647">
    <property type="entry name" value="HTH_TetR"/>
</dbReference>
<dbReference type="Gene3D" id="1.10.357.10">
    <property type="entry name" value="Tetracycline Repressor, domain 2"/>
    <property type="match status" value="1"/>
</dbReference>
<keyword evidence="1" id="KW-0805">Transcription regulation</keyword>
<evidence type="ECO:0000313" key="6">
    <source>
        <dbReference type="EMBL" id="MDG0818261.1"/>
    </source>
</evidence>
<evidence type="ECO:0000256" key="1">
    <source>
        <dbReference type="ARBA" id="ARBA00023015"/>
    </source>
</evidence>
<name>A0ABT6DN05_9BACT</name>
<organism evidence="6 7">
    <name type="scientific">Bdellovibrio svalbardensis</name>
    <dbReference type="NCBI Taxonomy" id="2972972"/>
    <lineage>
        <taxon>Bacteria</taxon>
        <taxon>Pseudomonadati</taxon>
        <taxon>Bdellovibrionota</taxon>
        <taxon>Bdellovibrionia</taxon>
        <taxon>Bdellovibrionales</taxon>
        <taxon>Pseudobdellovibrionaceae</taxon>
        <taxon>Bdellovibrio</taxon>
    </lineage>
</organism>
<evidence type="ECO:0000256" key="4">
    <source>
        <dbReference type="PROSITE-ProRule" id="PRU00335"/>
    </source>
</evidence>
<feature type="domain" description="HTH tetR-type" evidence="5">
    <location>
        <begin position="24"/>
        <end position="84"/>
    </location>
</feature>
<keyword evidence="7" id="KW-1185">Reference proteome</keyword>